<dbReference type="EMBL" id="LT906449">
    <property type="protein sequence ID" value="SNV01585.1"/>
    <property type="molecule type" value="Genomic_DNA"/>
</dbReference>
<name>A0AAX2GU99_9FLAO</name>
<evidence type="ECO:0000313" key="4">
    <source>
        <dbReference type="Proteomes" id="UP000215539"/>
    </source>
</evidence>
<proteinExistence type="predicted"/>
<dbReference type="RefSeq" id="WP_066430026.1">
    <property type="nucleotide sequence ID" value="NZ_CP014227.1"/>
</dbReference>
<sequence length="73" mass="8122">MEKEKERSIANRVLLYGEELNTQSTPSVTQPSTTDIAPKAQSETDKIIAEAKKKDTWIKVGIGLLAGYILFKK</sequence>
<reference evidence="1 3" key="1">
    <citation type="submission" date="2016-02" db="EMBL/GenBank/DDBJ databases">
        <authorList>
            <person name="Holder M.E."/>
            <person name="Ajami N.J."/>
            <person name="Petrosino J.F."/>
        </authorList>
    </citation>
    <scope>NUCLEOTIDE SEQUENCE [LARGE SCALE GENOMIC DNA]</scope>
    <source>
        <strain evidence="1 3">CCUG 32990</strain>
    </source>
</reference>
<gene>
    <name evidence="1" type="ORF">AXF12_07885</name>
    <name evidence="2" type="ORF">SAMEA44541418_00112</name>
</gene>
<dbReference type="Proteomes" id="UP000215539">
    <property type="component" value="Chromosome 1"/>
</dbReference>
<reference evidence="2 4" key="2">
    <citation type="submission" date="2017-06" db="EMBL/GenBank/DDBJ databases">
        <authorList>
            <consortium name="Pathogen Informatics"/>
        </authorList>
    </citation>
    <scope>NUCLEOTIDE SEQUENCE [LARGE SCALE GENOMIC DNA]</scope>
    <source>
        <strain evidence="2 4">NCTC12947</strain>
    </source>
</reference>
<dbReference type="Proteomes" id="UP000065822">
    <property type="component" value="Chromosome"/>
</dbReference>
<dbReference type="AlphaFoldDB" id="A0AAX2GU99"/>
<accession>A0AAX2GU99</accession>
<protein>
    <submittedName>
        <fullName evidence="2">Uncharacterized protein</fullName>
    </submittedName>
</protein>
<evidence type="ECO:0000313" key="3">
    <source>
        <dbReference type="Proteomes" id="UP000065822"/>
    </source>
</evidence>
<dbReference type="KEGG" id="chg:AXF12_07885"/>
<evidence type="ECO:0000313" key="2">
    <source>
        <dbReference type="EMBL" id="SNV01585.1"/>
    </source>
</evidence>
<keyword evidence="3" id="KW-1185">Reference proteome</keyword>
<evidence type="ECO:0000313" key="1">
    <source>
        <dbReference type="EMBL" id="AMD85439.1"/>
    </source>
</evidence>
<organism evidence="2 4">
    <name type="scientific">Capnocytophaga haemolytica</name>
    <dbReference type="NCBI Taxonomy" id="45243"/>
    <lineage>
        <taxon>Bacteria</taxon>
        <taxon>Pseudomonadati</taxon>
        <taxon>Bacteroidota</taxon>
        <taxon>Flavobacteriia</taxon>
        <taxon>Flavobacteriales</taxon>
        <taxon>Flavobacteriaceae</taxon>
        <taxon>Capnocytophaga</taxon>
    </lineage>
</organism>
<dbReference type="EMBL" id="CP014227">
    <property type="protein sequence ID" value="AMD85439.1"/>
    <property type="molecule type" value="Genomic_DNA"/>
</dbReference>